<dbReference type="Proteomes" id="UP001439008">
    <property type="component" value="Unassembled WGS sequence"/>
</dbReference>
<evidence type="ECO:0000256" key="1">
    <source>
        <dbReference type="SAM" id="MobiDB-lite"/>
    </source>
</evidence>
<sequence>MVHKNTLTLVSAALCSAFNIVLIVFIAFTYDGLAKVRPYPLENSLITADVGLFGQNMTNISTKDNVKESFFDKSSSICTTQFCIDNLSAFQTVLYGGIVISAVVLLANIYAVIINLILIGNVKLSKILDLIIYVLAIVAGALMPVYFHFFWLEKYPFPKSTMSLVFFFYGSIALPVFALIGMLTYLIATFKTEKKIQIEESSGFKGDSDKSGNKESNKDEKEESEAEKEKEPSKSSDEKKEKSEA</sequence>
<reference evidence="3 4" key="1">
    <citation type="journal article" date="2024" name="BMC Biol.">
        <title>Comparative genomics of Ascetosporea gives new insight into the evolutionary basis for animal parasitism in Rhizaria.</title>
        <authorList>
            <person name="Hiltunen Thoren M."/>
            <person name="Onut-Brannstrom I."/>
            <person name="Alfjorden A."/>
            <person name="Peckova H."/>
            <person name="Swords F."/>
            <person name="Hooper C."/>
            <person name="Holzer A.S."/>
            <person name="Bass D."/>
            <person name="Burki F."/>
        </authorList>
    </citation>
    <scope>NUCLEOTIDE SEQUENCE [LARGE SCALE GENOMIC DNA]</scope>
    <source>
        <strain evidence="3">20-A016</strain>
    </source>
</reference>
<protein>
    <submittedName>
        <fullName evidence="3">Uncharacterized protein</fullName>
    </submittedName>
</protein>
<feature type="region of interest" description="Disordered" evidence="1">
    <location>
        <begin position="200"/>
        <end position="245"/>
    </location>
</feature>
<dbReference type="EMBL" id="JBDODL010000384">
    <property type="protein sequence ID" value="MES1919735.1"/>
    <property type="molecule type" value="Genomic_DNA"/>
</dbReference>
<feature type="transmembrane region" description="Helical" evidence="2">
    <location>
        <begin position="164"/>
        <end position="188"/>
    </location>
</feature>
<gene>
    <name evidence="3" type="ORF">MHBO_001515</name>
</gene>
<proteinExistence type="predicted"/>
<accession>A0ABV2AJ74</accession>
<feature type="transmembrane region" description="Helical" evidence="2">
    <location>
        <begin position="130"/>
        <end position="152"/>
    </location>
</feature>
<organism evidence="3 4">
    <name type="scientific">Bonamia ostreae</name>
    <dbReference type="NCBI Taxonomy" id="126728"/>
    <lineage>
        <taxon>Eukaryota</taxon>
        <taxon>Sar</taxon>
        <taxon>Rhizaria</taxon>
        <taxon>Endomyxa</taxon>
        <taxon>Ascetosporea</taxon>
        <taxon>Haplosporida</taxon>
        <taxon>Bonamia</taxon>
    </lineage>
</organism>
<feature type="transmembrane region" description="Helical" evidence="2">
    <location>
        <begin position="7"/>
        <end position="30"/>
    </location>
</feature>
<comment type="caution">
    <text evidence="3">The sequence shown here is derived from an EMBL/GenBank/DDBJ whole genome shotgun (WGS) entry which is preliminary data.</text>
</comment>
<keyword evidence="4" id="KW-1185">Reference proteome</keyword>
<keyword evidence="2" id="KW-1133">Transmembrane helix</keyword>
<feature type="non-terminal residue" evidence="3">
    <location>
        <position position="245"/>
    </location>
</feature>
<keyword evidence="2" id="KW-0812">Transmembrane</keyword>
<evidence type="ECO:0000313" key="3">
    <source>
        <dbReference type="EMBL" id="MES1919735.1"/>
    </source>
</evidence>
<evidence type="ECO:0000313" key="4">
    <source>
        <dbReference type="Proteomes" id="UP001439008"/>
    </source>
</evidence>
<name>A0ABV2AJ74_9EUKA</name>
<evidence type="ECO:0000256" key="2">
    <source>
        <dbReference type="SAM" id="Phobius"/>
    </source>
</evidence>
<feature type="compositionally biased region" description="Basic and acidic residues" evidence="1">
    <location>
        <begin position="206"/>
        <end position="245"/>
    </location>
</feature>
<keyword evidence="2" id="KW-0472">Membrane</keyword>
<feature type="transmembrane region" description="Helical" evidence="2">
    <location>
        <begin position="94"/>
        <end position="118"/>
    </location>
</feature>